<name>J5SFY6_TRIAS</name>
<dbReference type="HOGENOM" id="CLU_495225_0_0_1"/>
<proteinExistence type="predicted"/>
<evidence type="ECO:0000313" key="3">
    <source>
        <dbReference type="Proteomes" id="UP000002748"/>
    </source>
</evidence>
<comment type="caution">
    <text evidence="2">The sequence shown here is derived from an EMBL/GenBank/DDBJ whole genome shotgun (WGS) entry which is preliminary data.</text>
</comment>
<gene>
    <name evidence="2" type="ORF">A1Q1_06067</name>
</gene>
<dbReference type="KEGG" id="tasa:A1Q1_06067"/>
<feature type="region of interest" description="Disordered" evidence="1">
    <location>
        <begin position="88"/>
        <end position="124"/>
    </location>
</feature>
<reference evidence="2 3" key="1">
    <citation type="journal article" date="2012" name="Eukaryot. Cell">
        <title>Draft genome sequence of CBS 2479, the standard type strain of Trichosporon asahii.</title>
        <authorList>
            <person name="Yang R.Y."/>
            <person name="Li H.T."/>
            <person name="Zhu H."/>
            <person name="Zhou G.P."/>
            <person name="Wang M."/>
            <person name="Wang L."/>
        </authorList>
    </citation>
    <scope>NUCLEOTIDE SEQUENCE [LARGE SCALE GENOMIC DNA]</scope>
    <source>
        <strain evidence="3">ATCC 90039 / CBS 2479 / JCM 2466 / KCTC 7840 / NCYC 2677 / UAMH 7654</strain>
    </source>
</reference>
<dbReference type="Proteomes" id="UP000002748">
    <property type="component" value="Unassembled WGS sequence"/>
</dbReference>
<dbReference type="OrthoDB" id="2562734at2759"/>
<dbReference type="RefSeq" id="XP_014176751.1">
    <property type="nucleotide sequence ID" value="XM_014321276.1"/>
</dbReference>
<sequence length="519" mass="56964">MPKRKATSADLSRVAPPSLSSLDAALDLLAHETFDRLQTLTSKFEAAAGVKLNDGVVKARWEEAVKRYWVMKSMDDLCCSVNGTGPGVTLEDSPGSDDAMRDDSASVSAAASTSESDGDEEQQWRKWAPKLNDVVLVELQKGGIWPGKRVFLQGRQSVPRGNHFFPVRIYNEEIEPTLTVKSRMIPFHLRSSAPLMASEALLGAYNHAANPGPFDIAAGNRESAAAYSRTHPGVNLDEETTERVQKQKESWKAFVNWLMDERRLEKLRTLCEERDKRLKEVANQSVIDLGGFNTLDGEERPCSPRKRQVTCSMPPFTYSSTSTRTVQKIESDVTERGGIFRVKSIASSSASSPYTGPSQSSPGSSPRVMSPMASYIRPALSIPYRSGSPRRADRRRNIAFSSAGESSPRRRSGTFTPPRGSPSNDEPAPFASPSPAPTLRSFGFKFGKQMTEEEDDQMNGRGLGPVTALEAVLEEREEEEGWTVVAGRGRHKRSGSAPLNRPKEQPPEPSATASDDMNL</sequence>
<dbReference type="AlphaFoldDB" id="J5SFY6"/>
<dbReference type="VEuPathDB" id="FungiDB:A1Q1_06067"/>
<evidence type="ECO:0000313" key="2">
    <source>
        <dbReference type="EMBL" id="EJT45451.1"/>
    </source>
</evidence>
<accession>J5SFY6</accession>
<dbReference type="GeneID" id="25989579"/>
<dbReference type="EMBL" id="ALBS01000326">
    <property type="protein sequence ID" value="EJT45451.1"/>
    <property type="molecule type" value="Genomic_DNA"/>
</dbReference>
<organism evidence="2 3">
    <name type="scientific">Trichosporon asahii var. asahii (strain ATCC 90039 / CBS 2479 / JCM 2466 / KCTC 7840 / NBRC 103889/ NCYC 2677 / UAMH 7654)</name>
    <name type="common">Yeast</name>
    <dbReference type="NCBI Taxonomy" id="1186058"/>
    <lineage>
        <taxon>Eukaryota</taxon>
        <taxon>Fungi</taxon>
        <taxon>Dikarya</taxon>
        <taxon>Basidiomycota</taxon>
        <taxon>Agaricomycotina</taxon>
        <taxon>Tremellomycetes</taxon>
        <taxon>Trichosporonales</taxon>
        <taxon>Trichosporonaceae</taxon>
        <taxon>Trichosporon</taxon>
    </lineage>
</organism>
<feature type="region of interest" description="Disordered" evidence="1">
    <location>
        <begin position="347"/>
        <end position="519"/>
    </location>
</feature>
<evidence type="ECO:0000256" key="1">
    <source>
        <dbReference type="SAM" id="MobiDB-lite"/>
    </source>
</evidence>
<protein>
    <submittedName>
        <fullName evidence="2">Uncharacterized protein</fullName>
    </submittedName>
</protein>
<feature type="compositionally biased region" description="Low complexity" evidence="1">
    <location>
        <begin position="347"/>
        <end position="371"/>
    </location>
</feature>
<feature type="compositionally biased region" description="Low complexity" evidence="1">
    <location>
        <begin position="105"/>
        <end position="115"/>
    </location>
</feature>